<dbReference type="InParanoid" id="T1HFM5"/>
<accession>T1HFM5</accession>
<dbReference type="PANTHER" id="PTHR46320:SF1">
    <property type="entry name" value="GLYCEROPHOSPHODIESTER PHOSPHODIESTERASE 1"/>
    <property type="match status" value="1"/>
</dbReference>
<dbReference type="RefSeq" id="XP_073968780.1">
    <property type="nucleotide sequence ID" value="XM_074112679.1"/>
</dbReference>
<dbReference type="PANTHER" id="PTHR46320">
    <property type="entry name" value="GLYCEROPHOSPHODIESTER PHOSPHODIESTERASE 1"/>
    <property type="match status" value="1"/>
</dbReference>
<organism evidence="1 2">
    <name type="scientific">Rhodnius prolixus</name>
    <name type="common">Triatomid bug</name>
    <dbReference type="NCBI Taxonomy" id="13249"/>
    <lineage>
        <taxon>Eukaryota</taxon>
        <taxon>Metazoa</taxon>
        <taxon>Ecdysozoa</taxon>
        <taxon>Arthropoda</taxon>
        <taxon>Hexapoda</taxon>
        <taxon>Insecta</taxon>
        <taxon>Pterygota</taxon>
        <taxon>Neoptera</taxon>
        <taxon>Paraneoptera</taxon>
        <taxon>Hemiptera</taxon>
        <taxon>Heteroptera</taxon>
        <taxon>Panheteroptera</taxon>
        <taxon>Cimicomorpha</taxon>
        <taxon>Reduviidae</taxon>
        <taxon>Triatominae</taxon>
        <taxon>Rhodnius</taxon>
    </lineage>
</organism>
<dbReference type="VEuPathDB" id="VectorBase:RPRC002847"/>
<dbReference type="GO" id="GO:0006644">
    <property type="term" value="P:phospholipid metabolic process"/>
    <property type="evidence" value="ECO:0007669"/>
    <property type="project" value="TreeGrafter"/>
</dbReference>
<dbReference type="SUPFAM" id="SSF51695">
    <property type="entry name" value="PLC-like phosphodiesterases"/>
    <property type="match status" value="1"/>
</dbReference>
<dbReference type="AlphaFoldDB" id="T1HFM5"/>
<dbReference type="GO" id="GO:0006580">
    <property type="term" value="P:ethanolamine metabolic process"/>
    <property type="evidence" value="ECO:0007669"/>
    <property type="project" value="TreeGrafter"/>
</dbReference>
<dbReference type="HOGENOM" id="CLU_030006_2_1_1"/>
<dbReference type="STRING" id="13249.T1HFM5"/>
<evidence type="ECO:0000313" key="2">
    <source>
        <dbReference type="Proteomes" id="UP000015103"/>
    </source>
</evidence>
<dbReference type="FunCoup" id="T1HFM5">
    <property type="interactions" value="228"/>
</dbReference>
<protein>
    <submittedName>
        <fullName evidence="1">GP-PDE domain-containing protein</fullName>
    </submittedName>
</protein>
<sequence length="367" mass="41885">MPLQAVVDFKLACSCLYLWIWIFTIFLLAVEVTNLFVMSLLIAGPIVTYWLITTFAIPTPHESIVQEILGSELKGDILCESSSSSGDVVSCPDEPTDFAMKVIAHRFAGIEAPENSLEALELCYKNGAVAVEFDLVLTADFVPVLFHDVTLDRVTNIVGQITEKLWSEVKELDISIKHPFHKKYEGTRIPLFEDVIKKCVDWDLRMFIDVKDDRPETVNVVLKMYEKYPKMYKRTIVSSFNGIFLYNIRRANPAIVVSMAWRPLYMSCKKYSLKQADCVPYSTFIPAHCVARLMDHVTTWLFNHIAHHLIGFSAVLICKDIITPETVLCWRAKNVRLFAWTVNNPLEKLHFSRNLGIGYFTDSMLGE</sequence>
<dbReference type="OMA" id="KHHWMTL"/>
<name>T1HFM5_RHOPR</name>
<keyword evidence="2" id="KW-1185">Reference proteome</keyword>
<dbReference type="Pfam" id="PF03009">
    <property type="entry name" value="GDPD"/>
    <property type="match status" value="1"/>
</dbReference>
<dbReference type="Proteomes" id="UP000015103">
    <property type="component" value="Unassembled WGS sequence"/>
</dbReference>
<dbReference type="InterPro" id="IPR017946">
    <property type="entry name" value="PLC-like_Pdiesterase_TIM-brl"/>
</dbReference>
<dbReference type="GO" id="GO:0005886">
    <property type="term" value="C:plasma membrane"/>
    <property type="evidence" value="ECO:0007669"/>
    <property type="project" value="TreeGrafter"/>
</dbReference>
<evidence type="ECO:0000313" key="1">
    <source>
        <dbReference type="EnsemblMetazoa" id="RPRC002847-PA"/>
    </source>
</evidence>
<proteinExistence type="predicted"/>
<dbReference type="EMBL" id="ACPB03012557">
    <property type="status" value="NOT_ANNOTATED_CDS"/>
    <property type="molecule type" value="Genomic_DNA"/>
</dbReference>
<dbReference type="PROSITE" id="PS51704">
    <property type="entry name" value="GP_PDE"/>
    <property type="match status" value="1"/>
</dbReference>
<dbReference type="GeneID" id="141446193"/>
<dbReference type="GO" id="GO:0008889">
    <property type="term" value="F:glycerophosphodiester phosphodiesterase activity"/>
    <property type="evidence" value="ECO:0007669"/>
    <property type="project" value="TreeGrafter"/>
</dbReference>
<reference evidence="1" key="1">
    <citation type="submission" date="2015-05" db="UniProtKB">
        <authorList>
            <consortium name="EnsemblMetazoa"/>
        </authorList>
    </citation>
    <scope>IDENTIFICATION</scope>
</reference>
<dbReference type="eggNOG" id="KOG2258">
    <property type="taxonomic scope" value="Eukaryota"/>
</dbReference>
<dbReference type="InterPro" id="IPR030395">
    <property type="entry name" value="GP_PDE_dom"/>
</dbReference>
<dbReference type="Gene3D" id="3.20.20.190">
    <property type="entry name" value="Phosphatidylinositol (PI) phosphodiesterase"/>
    <property type="match status" value="1"/>
</dbReference>
<dbReference type="GO" id="GO:0070291">
    <property type="term" value="P:N-acylethanolamine metabolic process"/>
    <property type="evidence" value="ECO:0007669"/>
    <property type="project" value="TreeGrafter"/>
</dbReference>
<dbReference type="EnsemblMetazoa" id="RPRC002847-RA">
    <property type="protein sequence ID" value="RPRC002847-PA"/>
    <property type="gene ID" value="RPRC002847"/>
</dbReference>